<keyword evidence="2" id="KW-1185">Reference proteome</keyword>
<dbReference type="EMBL" id="BMAW01000572">
    <property type="protein sequence ID" value="GFS69607.1"/>
    <property type="molecule type" value="Genomic_DNA"/>
</dbReference>
<evidence type="ECO:0000313" key="1">
    <source>
        <dbReference type="EMBL" id="GFS69607.1"/>
    </source>
</evidence>
<protein>
    <submittedName>
        <fullName evidence="1">Uncharacterized protein</fullName>
    </submittedName>
</protein>
<name>A0A8X6MNI4_NEPPI</name>
<gene>
    <name evidence="1" type="ORF">NPIL_186061</name>
</gene>
<dbReference type="AlphaFoldDB" id="A0A8X6MNI4"/>
<proteinExistence type="predicted"/>
<sequence length="125" mass="14558">MQNACENIKCDLEEFYILKTKLFTLEFLRRSQEKCVEFFEALINPCIPESVLCAFKRTINVDPSSYAIQDSNRSLDKLMYFLSQEIESKETIQSAHINLDAPQYLKAQSRCIGAIFWLYVRLSSI</sequence>
<dbReference type="Proteomes" id="UP000887013">
    <property type="component" value="Unassembled WGS sequence"/>
</dbReference>
<accession>A0A8X6MNI4</accession>
<comment type="caution">
    <text evidence="1">The sequence shown here is derived from an EMBL/GenBank/DDBJ whole genome shotgun (WGS) entry which is preliminary data.</text>
</comment>
<reference evidence="1" key="1">
    <citation type="submission" date="2020-08" db="EMBL/GenBank/DDBJ databases">
        <title>Multicomponent nature underlies the extraordinary mechanical properties of spider dragline silk.</title>
        <authorList>
            <person name="Kono N."/>
            <person name="Nakamura H."/>
            <person name="Mori M."/>
            <person name="Yoshida Y."/>
            <person name="Ohtoshi R."/>
            <person name="Malay A.D."/>
            <person name="Moran D.A.P."/>
            <person name="Tomita M."/>
            <person name="Numata K."/>
            <person name="Arakawa K."/>
        </authorList>
    </citation>
    <scope>NUCLEOTIDE SEQUENCE</scope>
</reference>
<evidence type="ECO:0000313" key="2">
    <source>
        <dbReference type="Proteomes" id="UP000887013"/>
    </source>
</evidence>
<organism evidence="1 2">
    <name type="scientific">Nephila pilipes</name>
    <name type="common">Giant wood spider</name>
    <name type="synonym">Nephila maculata</name>
    <dbReference type="NCBI Taxonomy" id="299642"/>
    <lineage>
        <taxon>Eukaryota</taxon>
        <taxon>Metazoa</taxon>
        <taxon>Ecdysozoa</taxon>
        <taxon>Arthropoda</taxon>
        <taxon>Chelicerata</taxon>
        <taxon>Arachnida</taxon>
        <taxon>Araneae</taxon>
        <taxon>Araneomorphae</taxon>
        <taxon>Entelegynae</taxon>
        <taxon>Araneoidea</taxon>
        <taxon>Nephilidae</taxon>
        <taxon>Nephila</taxon>
    </lineage>
</organism>